<dbReference type="OrthoDB" id="540004at2759"/>
<reference evidence="5" key="1">
    <citation type="journal article" date="2017" name="bioRxiv">
        <title>Conservation of a gene cluster reveals novel cercosporin biosynthetic mechanisms and extends production to the genus Colletotrichum.</title>
        <authorList>
            <person name="de Jonge R."/>
            <person name="Ebert M.K."/>
            <person name="Huitt-Roehl C.R."/>
            <person name="Pal P."/>
            <person name="Suttle J.C."/>
            <person name="Spanner R.E."/>
            <person name="Neubauer J.D."/>
            <person name="Jurick W.M.II."/>
            <person name="Stott K.A."/>
            <person name="Secor G.A."/>
            <person name="Thomma B.P.H.J."/>
            <person name="Van de Peer Y."/>
            <person name="Townsend C.A."/>
            <person name="Bolton M.D."/>
        </authorList>
    </citation>
    <scope>NUCLEOTIDE SEQUENCE [LARGE SCALE GENOMIC DNA]</scope>
    <source>
        <strain evidence="5">CBS538.71</strain>
    </source>
</reference>
<evidence type="ECO:0000256" key="2">
    <source>
        <dbReference type="ARBA" id="ARBA00022679"/>
    </source>
</evidence>
<dbReference type="InterPro" id="IPR029063">
    <property type="entry name" value="SAM-dependent_MTases_sf"/>
</dbReference>
<evidence type="ECO:0000313" key="4">
    <source>
        <dbReference type="EMBL" id="PPJ58038.1"/>
    </source>
</evidence>
<keyword evidence="1" id="KW-0489">Methyltransferase</keyword>
<accession>A0A2S6CE85</accession>
<proteinExistence type="predicted"/>
<dbReference type="SUPFAM" id="SSF53335">
    <property type="entry name" value="S-adenosyl-L-methionine-dependent methyltransferases"/>
    <property type="match status" value="1"/>
</dbReference>
<organism evidence="4 5">
    <name type="scientific">Cercospora berteroae</name>
    <dbReference type="NCBI Taxonomy" id="357750"/>
    <lineage>
        <taxon>Eukaryota</taxon>
        <taxon>Fungi</taxon>
        <taxon>Dikarya</taxon>
        <taxon>Ascomycota</taxon>
        <taxon>Pezizomycotina</taxon>
        <taxon>Dothideomycetes</taxon>
        <taxon>Dothideomycetidae</taxon>
        <taxon>Mycosphaerellales</taxon>
        <taxon>Mycosphaerellaceae</taxon>
        <taxon>Cercospora</taxon>
    </lineage>
</organism>
<dbReference type="Pfam" id="PF13649">
    <property type="entry name" value="Methyltransf_25"/>
    <property type="match status" value="1"/>
</dbReference>
<evidence type="ECO:0000256" key="1">
    <source>
        <dbReference type="ARBA" id="ARBA00022603"/>
    </source>
</evidence>
<protein>
    <recommendedName>
        <fullName evidence="3">Methyltransferase domain-containing protein</fullName>
    </recommendedName>
</protein>
<dbReference type="GO" id="GO:0032259">
    <property type="term" value="P:methylation"/>
    <property type="evidence" value="ECO:0007669"/>
    <property type="project" value="UniProtKB-KW"/>
</dbReference>
<dbReference type="STRING" id="357750.A0A2S6CE85"/>
<dbReference type="EMBL" id="PNEN01000475">
    <property type="protein sequence ID" value="PPJ58038.1"/>
    <property type="molecule type" value="Genomic_DNA"/>
</dbReference>
<sequence length="221" mass="24811">MDNPRTINSEAYDHVAEWYLDWSNSTPSPRQRYTEKVLRNAKSVPRPRILELGCGPGVPITKMLLDRGAEVIANDISAKQISMAKERCPDATFIAGDMSELAFEPASFDGITCFYAIFHLPREDQKTMLANIHSWLRPGGMLVFNTATVDEEEIHGEMMGHGMFWSSFDTEGNRKMVEDAGFGGRIESEVWEAGDGKLDPSDPDYGVKFLWVEARKMGDLL</sequence>
<keyword evidence="5" id="KW-1185">Reference proteome</keyword>
<dbReference type="GO" id="GO:0008168">
    <property type="term" value="F:methyltransferase activity"/>
    <property type="evidence" value="ECO:0007669"/>
    <property type="project" value="UniProtKB-KW"/>
</dbReference>
<dbReference type="PANTHER" id="PTHR43861:SF1">
    <property type="entry name" value="TRANS-ACONITATE 2-METHYLTRANSFERASE"/>
    <property type="match status" value="1"/>
</dbReference>
<evidence type="ECO:0000313" key="5">
    <source>
        <dbReference type="Proteomes" id="UP000237631"/>
    </source>
</evidence>
<name>A0A2S6CE85_9PEZI</name>
<gene>
    <name evidence="4" type="ORF">CBER1_03845</name>
</gene>
<dbReference type="Gene3D" id="3.40.50.150">
    <property type="entry name" value="Vaccinia Virus protein VP39"/>
    <property type="match status" value="1"/>
</dbReference>
<comment type="caution">
    <text evidence="4">The sequence shown here is derived from an EMBL/GenBank/DDBJ whole genome shotgun (WGS) entry which is preliminary data.</text>
</comment>
<keyword evidence="2" id="KW-0808">Transferase</keyword>
<dbReference type="AlphaFoldDB" id="A0A2S6CE85"/>
<evidence type="ECO:0000259" key="3">
    <source>
        <dbReference type="Pfam" id="PF13649"/>
    </source>
</evidence>
<dbReference type="Proteomes" id="UP000237631">
    <property type="component" value="Unassembled WGS sequence"/>
</dbReference>
<dbReference type="CDD" id="cd02440">
    <property type="entry name" value="AdoMet_MTases"/>
    <property type="match status" value="1"/>
</dbReference>
<feature type="domain" description="Methyltransferase" evidence="3">
    <location>
        <begin position="49"/>
        <end position="140"/>
    </location>
</feature>
<dbReference type="InterPro" id="IPR041698">
    <property type="entry name" value="Methyltransf_25"/>
</dbReference>
<dbReference type="PANTHER" id="PTHR43861">
    <property type="entry name" value="TRANS-ACONITATE 2-METHYLTRANSFERASE-RELATED"/>
    <property type="match status" value="1"/>
</dbReference>